<sequence length="151" mass="15557">MSMTLRPRWARSRRALAATAGLAAALTVGGVVTASPASAGTHCSSGYHCVFWSTFSSARHSYFNSDSNFTNDTFNSTTYGTAGSGTTVNDNVGYASNSSTGSYYSRYYLDINYGGGMVFCVAPGGDADAIVGGSASSLSLTTSNPGGCWDD</sequence>
<gene>
    <name evidence="2" type="ORF">ABT404_48100</name>
</gene>
<evidence type="ECO:0000313" key="2">
    <source>
        <dbReference type="EMBL" id="MER7187140.1"/>
    </source>
</evidence>
<dbReference type="RefSeq" id="WP_350791348.1">
    <property type="nucleotide sequence ID" value="NZ_JBEPEK010000736.1"/>
</dbReference>
<keyword evidence="1" id="KW-0732">Signal</keyword>
<feature type="signal peptide" evidence="1">
    <location>
        <begin position="1"/>
        <end position="39"/>
    </location>
</feature>
<comment type="caution">
    <text evidence="2">The sequence shown here is derived from an EMBL/GenBank/DDBJ whole genome shotgun (WGS) entry which is preliminary data.</text>
</comment>
<name>A0ABV1XE05_9ACTN</name>
<protein>
    <recommendedName>
        <fullName evidence="4">Peptidase inhibitor family I36</fullName>
    </recommendedName>
</protein>
<feature type="chain" id="PRO_5045964222" description="Peptidase inhibitor family I36" evidence="1">
    <location>
        <begin position="40"/>
        <end position="151"/>
    </location>
</feature>
<keyword evidence="3" id="KW-1185">Reference proteome</keyword>
<dbReference type="Proteomes" id="UP001474181">
    <property type="component" value="Unassembled WGS sequence"/>
</dbReference>
<dbReference type="PROSITE" id="PS51318">
    <property type="entry name" value="TAT"/>
    <property type="match status" value="1"/>
</dbReference>
<accession>A0ABV1XE05</accession>
<dbReference type="InterPro" id="IPR006311">
    <property type="entry name" value="TAT_signal"/>
</dbReference>
<organism evidence="2 3">
    <name type="scientific">Streptomyces hyaluromycini</name>
    <dbReference type="NCBI Taxonomy" id="1377993"/>
    <lineage>
        <taxon>Bacteria</taxon>
        <taxon>Bacillati</taxon>
        <taxon>Actinomycetota</taxon>
        <taxon>Actinomycetes</taxon>
        <taxon>Kitasatosporales</taxon>
        <taxon>Streptomycetaceae</taxon>
        <taxon>Streptomyces</taxon>
    </lineage>
</organism>
<dbReference type="EMBL" id="JBEPEK010000736">
    <property type="protein sequence ID" value="MER7187140.1"/>
    <property type="molecule type" value="Genomic_DNA"/>
</dbReference>
<evidence type="ECO:0000313" key="3">
    <source>
        <dbReference type="Proteomes" id="UP001474181"/>
    </source>
</evidence>
<evidence type="ECO:0000256" key="1">
    <source>
        <dbReference type="SAM" id="SignalP"/>
    </source>
</evidence>
<proteinExistence type="predicted"/>
<evidence type="ECO:0008006" key="4">
    <source>
        <dbReference type="Google" id="ProtNLM"/>
    </source>
</evidence>
<reference evidence="2 3" key="1">
    <citation type="submission" date="2024-06" db="EMBL/GenBank/DDBJ databases">
        <title>The Natural Products Discovery Center: Release of the First 8490 Sequenced Strains for Exploring Actinobacteria Biosynthetic Diversity.</title>
        <authorList>
            <person name="Kalkreuter E."/>
            <person name="Kautsar S.A."/>
            <person name="Yang D."/>
            <person name="Bader C.D."/>
            <person name="Teijaro C.N."/>
            <person name="Fluegel L."/>
            <person name="Davis C.M."/>
            <person name="Simpson J.R."/>
            <person name="Lauterbach L."/>
            <person name="Steele A.D."/>
            <person name="Gui C."/>
            <person name="Meng S."/>
            <person name="Li G."/>
            <person name="Viehrig K."/>
            <person name="Ye F."/>
            <person name="Su P."/>
            <person name="Kiefer A.F."/>
            <person name="Nichols A."/>
            <person name="Cepeda A.J."/>
            <person name="Yan W."/>
            <person name="Fan B."/>
            <person name="Jiang Y."/>
            <person name="Adhikari A."/>
            <person name="Zheng C.-J."/>
            <person name="Schuster L."/>
            <person name="Cowan T.M."/>
            <person name="Smanski M.J."/>
            <person name="Chevrette M.G."/>
            <person name="De Carvalho L.P.S."/>
            <person name="Shen B."/>
        </authorList>
    </citation>
    <scope>NUCLEOTIDE SEQUENCE [LARGE SCALE GENOMIC DNA]</scope>
    <source>
        <strain evidence="2 3">NPDC000234</strain>
    </source>
</reference>